<evidence type="ECO:0000313" key="5">
    <source>
        <dbReference type="WBParaSite" id="HPLM_0000029901-mRNA-1"/>
    </source>
</evidence>
<keyword evidence="1" id="KW-1133">Transmembrane helix</keyword>
<reference evidence="5" key="1">
    <citation type="submission" date="2017-02" db="UniProtKB">
        <authorList>
            <consortium name="WormBaseParasite"/>
        </authorList>
    </citation>
    <scope>IDENTIFICATION</scope>
</reference>
<evidence type="ECO:0000256" key="2">
    <source>
        <dbReference type="SAM" id="SignalP"/>
    </source>
</evidence>
<dbReference type="WBParaSite" id="HPLM_0000029901-mRNA-1">
    <property type="protein sequence ID" value="HPLM_0000029901-mRNA-1"/>
    <property type="gene ID" value="HPLM_0000029901"/>
</dbReference>
<protein>
    <submittedName>
        <fullName evidence="3 5">Uncharacterized protein</fullName>
    </submittedName>
</protein>
<dbReference type="OrthoDB" id="10249567at2759"/>
<organism evidence="5">
    <name type="scientific">Haemonchus placei</name>
    <name type="common">Barber's pole worm</name>
    <dbReference type="NCBI Taxonomy" id="6290"/>
    <lineage>
        <taxon>Eukaryota</taxon>
        <taxon>Metazoa</taxon>
        <taxon>Ecdysozoa</taxon>
        <taxon>Nematoda</taxon>
        <taxon>Chromadorea</taxon>
        <taxon>Rhabditida</taxon>
        <taxon>Rhabditina</taxon>
        <taxon>Rhabditomorpha</taxon>
        <taxon>Strongyloidea</taxon>
        <taxon>Trichostrongylidae</taxon>
        <taxon>Haemonchus</taxon>
    </lineage>
</organism>
<sequence length="178" mass="20250">MISAFKSCDALNEAHFCALLCFCFSFCGLMADCAGPLRPADSWSTTEVRSVNHSHVWTIKGFSQCECRYLETSAKIRDLTVTPMPLPPTSTPNVSAATLEPPMLTFRIRLHPQGNKESNKDFSFFQVRFLFIFFYLFYLLSFLFLMNIFFHLVLTFFIFPSERRSSAVDGTETAVYGA</sequence>
<feature type="chain" id="PRO_5043123163" evidence="2">
    <location>
        <begin position="32"/>
        <end position="178"/>
    </location>
</feature>
<gene>
    <name evidence="3" type="ORF">HPLM_LOCUS300</name>
</gene>
<evidence type="ECO:0000313" key="3">
    <source>
        <dbReference type="EMBL" id="VDO05012.1"/>
    </source>
</evidence>
<evidence type="ECO:0000313" key="4">
    <source>
        <dbReference type="Proteomes" id="UP000268014"/>
    </source>
</evidence>
<evidence type="ECO:0000256" key="1">
    <source>
        <dbReference type="SAM" id="Phobius"/>
    </source>
</evidence>
<name>A0A0N4VSN2_HAEPC</name>
<dbReference type="Proteomes" id="UP000268014">
    <property type="component" value="Unassembled WGS sequence"/>
</dbReference>
<proteinExistence type="predicted"/>
<accession>A0A0N4VSN2</accession>
<feature type="transmembrane region" description="Helical" evidence="1">
    <location>
        <begin position="129"/>
        <end position="159"/>
    </location>
</feature>
<keyword evidence="1" id="KW-0812">Transmembrane</keyword>
<keyword evidence="4" id="KW-1185">Reference proteome</keyword>
<dbReference type="AlphaFoldDB" id="A0A0N4VSN2"/>
<keyword evidence="1" id="KW-0472">Membrane</keyword>
<keyword evidence="2" id="KW-0732">Signal</keyword>
<feature type="signal peptide" evidence="2">
    <location>
        <begin position="1"/>
        <end position="31"/>
    </location>
</feature>
<dbReference type="EMBL" id="UZAF01000181">
    <property type="protein sequence ID" value="VDO05012.1"/>
    <property type="molecule type" value="Genomic_DNA"/>
</dbReference>
<reference evidence="3 4" key="2">
    <citation type="submission" date="2018-11" db="EMBL/GenBank/DDBJ databases">
        <authorList>
            <consortium name="Pathogen Informatics"/>
        </authorList>
    </citation>
    <scope>NUCLEOTIDE SEQUENCE [LARGE SCALE GENOMIC DNA]</scope>
    <source>
        <strain evidence="3 4">MHpl1</strain>
    </source>
</reference>
<dbReference type="STRING" id="6290.A0A0N4VSN2"/>